<gene>
    <name evidence="4" type="ORF">E5Z56_03195</name>
</gene>
<dbReference type="NCBIfam" id="TIGR01076">
    <property type="entry name" value="sortase_fam"/>
    <property type="match status" value="1"/>
</dbReference>
<name>A0A4P8XU90_9FIRM</name>
<sequence>MKTKEKKTKRNTVFNVFIVALFLICISLLLYPYISGLFVSTAQKEVCVSYDNRTRELPEAEKKRLLADALSYNKELAEHPVGYSVEEALTDEYMSLLDLGSNGLMATLEIPCIELSLPVYHTVNEEILQIGVGHVQGSSLPVEGCDSNVMLMAHRGLPNSELFNNIDRLEAGDTFQIKVLDTVLDYRVEEIKTVKPDDVAKIGITKGKQLCTLVTCTPYGVNSDRLVVFAELTGSRRVANDTGGTGGYSYTLPFSRKGGPTIEEILALAGVLLLITAIVIEIYRLIKRRKTIE</sequence>
<evidence type="ECO:0000313" key="4">
    <source>
        <dbReference type="EMBL" id="QCT06417.1"/>
    </source>
</evidence>
<evidence type="ECO:0000313" key="5">
    <source>
        <dbReference type="Proteomes" id="UP000301475"/>
    </source>
</evidence>
<feature type="transmembrane region" description="Helical" evidence="3">
    <location>
        <begin position="265"/>
        <end position="286"/>
    </location>
</feature>
<dbReference type="OrthoDB" id="1648028at2"/>
<evidence type="ECO:0000256" key="3">
    <source>
        <dbReference type="SAM" id="Phobius"/>
    </source>
</evidence>
<keyword evidence="3" id="KW-1133">Transmembrane helix</keyword>
<evidence type="ECO:0000256" key="1">
    <source>
        <dbReference type="ARBA" id="ARBA00022801"/>
    </source>
</evidence>
<reference evidence="4 5" key="1">
    <citation type="submission" date="2019-04" db="EMBL/GenBank/DDBJ databases">
        <authorList>
            <person name="Embree M."/>
            <person name="Gaffney J.R."/>
        </authorList>
    </citation>
    <scope>NUCLEOTIDE SEQUENCE [LARGE SCALE GENOMIC DNA]</scope>
    <source>
        <strain evidence="4 5">JE7A12</strain>
    </source>
</reference>
<proteinExistence type="predicted"/>
<dbReference type="InterPro" id="IPR023365">
    <property type="entry name" value="Sortase_dom-sf"/>
</dbReference>
<dbReference type="CDD" id="cd05827">
    <property type="entry name" value="Sortase_C"/>
    <property type="match status" value="1"/>
</dbReference>
<dbReference type="InterPro" id="IPR042002">
    <property type="entry name" value="Sortase_C"/>
</dbReference>
<dbReference type="KEGG" id="ruj:E5Z56_03195"/>
<accession>A0A4P8XU90</accession>
<dbReference type="InterPro" id="IPR005754">
    <property type="entry name" value="Sortase"/>
</dbReference>
<feature type="active site" description="Acyl-thioester intermediate" evidence="2">
    <location>
        <position position="216"/>
    </location>
</feature>
<protein>
    <submittedName>
        <fullName evidence="4">Class C sortase</fullName>
    </submittedName>
</protein>
<dbReference type="SUPFAM" id="SSF63817">
    <property type="entry name" value="Sortase"/>
    <property type="match status" value="1"/>
</dbReference>
<dbReference type="GO" id="GO:0016787">
    <property type="term" value="F:hydrolase activity"/>
    <property type="evidence" value="ECO:0007669"/>
    <property type="project" value="UniProtKB-KW"/>
</dbReference>
<dbReference type="AlphaFoldDB" id="A0A4P8XU90"/>
<dbReference type="Pfam" id="PF04203">
    <property type="entry name" value="Sortase"/>
    <property type="match status" value="1"/>
</dbReference>
<dbReference type="Gene3D" id="2.40.260.10">
    <property type="entry name" value="Sortase"/>
    <property type="match status" value="1"/>
</dbReference>
<organism evidence="4 5">
    <name type="scientific">Ruminococcus bovis</name>
    <dbReference type="NCBI Taxonomy" id="2564099"/>
    <lineage>
        <taxon>Bacteria</taxon>
        <taxon>Bacillati</taxon>
        <taxon>Bacillota</taxon>
        <taxon>Clostridia</taxon>
        <taxon>Eubacteriales</taxon>
        <taxon>Oscillospiraceae</taxon>
        <taxon>Ruminococcus</taxon>
    </lineage>
</organism>
<feature type="transmembrane region" description="Helical" evidence="3">
    <location>
        <begin position="12"/>
        <end position="34"/>
    </location>
</feature>
<dbReference type="RefSeq" id="WP_138156494.1">
    <property type="nucleotide sequence ID" value="NZ_CP039381.1"/>
</dbReference>
<keyword evidence="3" id="KW-0472">Membrane</keyword>
<dbReference type="NCBIfam" id="NF033745">
    <property type="entry name" value="class_C_sortase"/>
    <property type="match status" value="1"/>
</dbReference>
<keyword evidence="1" id="KW-0378">Hydrolase</keyword>
<evidence type="ECO:0000256" key="2">
    <source>
        <dbReference type="PIRSR" id="PIRSR605754-1"/>
    </source>
</evidence>
<keyword evidence="3" id="KW-0812">Transmembrane</keyword>
<dbReference type="EMBL" id="CP039381">
    <property type="protein sequence ID" value="QCT06417.1"/>
    <property type="molecule type" value="Genomic_DNA"/>
</dbReference>
<feature type="active site" description="Proton donor/acceptor" evidence="2">
    <location>
        <position position="154"/>
    </location>
</feature>
<keyword evidence="5" id="KW-1185">Reference proteome</keyword>
<dbReference type="Proteomes" id="UP000301475">
    <property type="component" value="Chromosome"/>
</dbReference>